<gene>
    <name evidence="2" type="primary">PLESTBF000890</name>
    <name evidence="2" type="ORF">PLESTB_001750300</name>
</gene>
<evidence type="ECO:0000313" key="3">
    <source>
        <dbReference type="Proteomes" id="UP001165080"/>
    </source>
</evidence>
<accession>A0A9W6C083</accession>
<feature type="compositionally biased region" description="Gly residues" evidence="1">
    <location>
        <begin position="114"/>
        <end position="124"/>
    </location>
</feature>
<dbReference type="AlphaFoldDB" id="A0A9W6C083"/>
<keyword evidence="3" id="KW-1185">Reference proteome</keyword>
<dbReference type="Proteomes" id="UP001165080">
    <property type="component" value="Unassembled WGS sequence"/>
</dbReference>
<organism evidence="2 3">
    <name type="scientific">Pleodorina starrii</name>
    <dbReference type="NCBI Taxonomy" id="330485"/>
    <lineage>
        <taxon>Eukaryota</taxon>
        <taxon>Viridiplantae</taxon>
        <taxon>Chlorophyta</taxon>
        <taxon>core chlorophytes</taxon>
        <taxon>Chlorophyceae</taxon>
        <taxon>CS clade</taxon>
        <taxon>Chlamydomonadales</taxon>
        <taxon>Volvocaceae</taxon>
        <taxon>Pleodorina</taxon>
    </lineage>
</organism>
<reference evidence="2 3" key="1">
    <citation type="journal article" date="2023" name="Commun. Biol.">
        <title>Reorganization of the ancestral sex-determining regions during the evolution of trioecy in Pleodorina starrii.</title>
        <authorList>
            <person name="Takahashi K."/>
            <person name="Suzuki S."/>
            <person name="Kawai-Toyooka H."/>
            <person name="Yamamoto K."/>
            <person name="Hamaji T."/>
            <person name="Ootsuki R."/>
            <person name="Yamaguchi H."/>
            <person name="Kawachi M."/>
            <person name="Higashiyama T."/>
            <person name="Nozaki H."/>
        </authorList>
    </citation>
    <scope>NUCLEOTIDE SEQUENCE [LARGE SCALE GENOMIC DNA]</scope>
    <source>
        <strain evidence="2 3">NIES-4479</strain>
    </source>
</reference>
<comment type="caution">
    <text evidence="2">The sequence shown here is derived from an EMBL/GenBank/DDBJ whole genome shotgun (WGS) entry which is preliminary data.</text>
</comment>
<evidence type="ECO:0000313" key="2">
    <source>
        <dbReference type="EMBL" id="GLC61384.1"/>
    </source>
</evidence>
<feature type="region of interest" description="Disordered" evidence="1">
    <location>
        <begin position="101"/>
        <end position="138"/>
    </location>
</feature>
<evidence type="ECO:0000256" key="1">
    <source>
        <dbReference type="SAM" id="MobiDB-lite"/>
    </source>
</evidence>
<proteinExistence type="predicted"/>
<protein>
    <submittedName>
        <fullName evidence="2">Uncharacterized protein</fullName>
    </submittedName>
</protein>
<sequence length="218" mass="22489">MGSGGGGGRINGRMVVSGGGWLRHRPTALVFLLKQIGLCVFSFLNRAASVGGRPGREAGDVAATTTTCSPRHSCFLQRGDPGAAAREVGYVHGGLSTMRGCRGMGNPSRQHGPQVGGSEGGGSESGRRREAAAAAAAGGFGKDGGALGWREGEVGWGRQRHGMGARWAAAAAPAVGHWRRLCAVQCNSLSHLEKGCHPDALRCSNTPAFFRGANQERS</sequence>
<dbReference type="EMBL" id="BRXU01000045">
    <property type="protein sequence ID" value="GLC61384.1"/>
    <property type="molecule type" value="Genomic_DNA"/>
</dbReference>
<name>A0A9W6C083_9CHLO</name>